<keyword evidence="3" id="KW-0479">Metal-binding</keyword>
<feature type="binding site" evidence="3">
    <location>
        <position position="97"/>
    </location>
    <ligand>
        <name>Cu cation</name>
        <dbReference type="ChEBI" id="CHEBI:23378"/>
    </ligand>
</feature>
<comment type="similarity">
    <text evidence="1">Belongs to the SCO1/2 family.</text>
</comment>
<feature type="disulfide bond" description="Redox-active" evidence="4">
    <location>
        <begin position="97"/>
        <end position="100"/>
    </location>
</feature>
<evidence type="ECO:0000256" key="3">
    <source>
        <dbReference type="PIRSR" id="PIRSR603782-1"/>
    </source>
</evidence>
<feature type="binding site" evidence="3">
    <location>
        <position position="185"/>
    </location>
    <ligand>
        <name>Cu cation</name>
        <dbReference type="ChEBI" id="CHEBI:23378"/>
    </ligand>
</feature>
<evidence type="ECO:0000256" key="4">
    <source>
        <dbReference type="PIRSR" id="PIRSR603782-2"/>
    </source>
</evidence>
<gene>
    <name evidence="7" type="ORF">EKH83_19350</name>
</gene>
<sequence length="231" mass="26742">MNNQSLKKILILATILAVPGFLYYLLQEKGKNRYRPLSIFGPKEVASTFHTRRGQRIPDTIYHVISDFKLTDQSGNVVLFPPDSNHISVFNFFYTRCADCKQMNRSMGKVVEQYEHNKMLQFYSISIDPENDSPPVLKSYSAVFNIRADKWRFLTGDSSLIFKLAKNDFRVNAMPDKENPGNIIHSRMLILVDPQKRIRGYYDSSSKEQIDKLADEIKVLIAEELRQVTRL</sequence>
<dbReference type="InterPro" id="IPR003782">
    <property type="entry name" value="SCO1/SenC"/>
</dbReference>
<dbReference type="InterPro" id="IPR036249">
    <property type="entry name" value="Thioredoxin-like_sf"/>
</dbReference>
<keyword evidence="2 3" id="KW-0186">Copper</keyword>
<dbReference type="InterPro" id="IPR013766">
    <property type="entry name" value="Thioredoxin_domain"/>
</dbReference>
<reference evidence="7 8" key="1">
    <citation type="submission" date="2018-12" db="EMBL/GenBank/DDBJ databases">
        <title>The Draft Genome Sequence of the Soil Bacterium Pedobacter tournemirensis R1.</title>
        <authorList>
            <person name="He J."/>
        </authorList>
    </citation>
    <scope>NUCLEOTIDE SEQUENCE [LARGE SCALE GENOMIC DNA]</scope>
    <source>
        <strain evidence="7 8">R1</strain>
    </source>
</reference>
<dbReference type="Proteomes" id="UP000290848">
    <property type="component" value="Unassembled WGS sequence"/>
</dbReference>
<dbReference type="RefSeq" id="WP_128771107.1">
    <property type="nucleotide sequence ID" value="NZ_RXOC01000017.1"/>
</dbReference>
<feature type="domain" description="Thioredoxin" evidence="6">
    <location>
        <begin position="59"/>
        <end position="222"/>
    </location>
</feature>
<evidence type="ECO:0000256" key="1">
    <source>
        <dbReference type="ARBA" id="ARBA00010996"/>
    </source>
</evidence>
<dbReference type="SUPFAM" id="SSF52833">
    <property type="entry name" value="Thioredoxin-like"/>
    <property type="match status" value="1"/>
</dbReference>
<evidence type="ECO:0000256" key="5">
    <source>
        <dbReference type="SAM" id="Phobius"/>
    </source>
</evidence>
<dbReference type="PANTHER" id="PTHR12151">
    <property type="entry name" value="ELECTRON TRANSPORT PROTIN SCO1/SENC FAMILY MEMBER"/>
    <property type="match status" value="1"/>
</dbReference>
<keyword evidence="5" id="KW-0812">Transmembrane</keyword>
<name>A0A4Q0M3Q5_9SPHI</name>
<evidence type="ECO:0000313" key="7">
    <source>
        <dbReference type="EMBL" id="RXF67504.1"/>
    </source>
</evidence>
<keyword evidence="5" id="KW-0472">Membrane</keyword>
<dbReference type="Pfam" id="PF02630">
    <property type="entry name" value="SCO1-SenC"/>
    <property type="match status" value="1"/>
</dbReference>
<feature type="transmembrane region" description="Helical" evidence="5">
    <location>
        <begin position="6"/>
        <end position="26"/>
    </location>
</feature>
<accession>A0A4Q0M3Q5</accession>
<dbReference type="PROSITE" id="PS51352">
    <property type="entry name" value="THIOREDOXIN_2"/>
    <property type="match status" value="1"/>
</dbReference>
<proteinExistence type="inferred from homology"/>
<evidence type="ECO:0000259" key="6">
    <source>
        <dbReference type="PROSITE" id="PS51352"/>
    </source>
</evidence>
<keyword evidence="5" id="KW-1133">Transmembrane helix</keyword>
<dbReference type="GO" id="GO:0046872">
    <property type="term" value="F:metal ion binding"/>
    <property type="evidence" value="ECO:0007669"/>
    <property type="project" value="UniProtKB-KW"/>
</dbReference>
<keyword evidence="4" id="KW-1015">Disulfide bond</keyword>
<evidence type="ECO:0000313" key="8">
    <source>
        <dbReference type="Proteomes" id="UP000290848"/>
    </source>
</evidence>
<dbReference type="AlphaFoldDB" id="A0A4Q0M3Q5"/>
<evidence type="ECO:0000256" key="2">
    <source>
        <dbReference type="ARBA" id="ARBA00023008"/>
    </source>
</evidence>
<protein>
    <submittedName>
        <fullName evidence="7">SCO family protein</fullName>
    </submittedName>
</protein>
<organism evidence="7 8">
    <name type="scientific">Arcticibacter tournemirensis</name>
    <dbReference type="NCBI Taxonomy" id="699437"/>
    <lineage>
        <taxon>Bacteria</taxon>
        <taxon>Pseudomonadati</taxon>
        <taxon>Bacteroidota</taxon>
        <taxon>Sphingobacteriia</taxon>
        <taxon>Sphingobacteriales</taxon>
        <taxon>Sphingobacteriaceae</taxon>
        <taxon>Arcticibacter</taxon>
    </lineage>
</organism>
<dbReference type="Gene3D" id="3.40.30.10">
    <property type="entry name" value="Glutaredoxin"/>
    <property type="match status" value="1"/>
</dbReference>
<dbReference type="PANTHER" id="PTHR12151:SF25">
    <property type="entry name" value="LINALOOL DEHYDRATASE_ISOMERASE DOMAIN-CONTAINING PROTEIN"/>
    <property type="match status" value="1"/>
</dbReference>
<feature type="binding site" evidence="3">
    <location>
        <position position="100"/>
    </location>
    <ligand>
        <name>Cu cation</name>
        <dbReference type="ChEBI" id="CHEBI:23378"/>
    </ligand>
</feature>
<dbReference type="EMBL" id="RXOC01000017">
    <property type="protein sequence ID" value="RXF67504.1"/>
    <property type="molecule type" value="Genomic_DNA"/>
</dbReference>
<dbReference type="CDD" id="cd02968">
    <property type="entry name" value="SCO"/>
    <property type="match status" value="1"/>
</dbReference>
<comment type="caution">
    <text evidence="7">The sequence shown here is derived from an EMBL/GenBank/DDBJ whole genome shotgun (WGS) entry which is preliminary data.</text>
</comment>